<reference evidence="2" key="1">
    <citation type="submission" date="2021-02" db="EMBL/GenBank/DDBJ databases">
        <authorList>
            <person name="Dougan E. K."/>
            <person name="Rhodes N."/>
            <person name="Thang M."/>
            <person name="Chan C."/>
        </authorList>
    </citation>
    <scope>NUCLEOTIDE SEQUENCE</scope>
</reference>
<feature type="region of interest" description="Disordered" evidence="1">
    <location>
        <begin position="1"/>
        <end position="116"/>
    </location>
</feature>
<dbReference type="OrthoDB" id="10390873at2759"/>
<keyword evidence="3" id="KW-1185">Reference proteome</keyword>
<sequence>MDPITDVFGRKVDPTRNQSASFAGADAFCVPKSDDATVRSGSRITQGNLELSEGGLGAREPTPERRSVPGQVLRGGLRPKDHLTGSACVTSDRQDHPLALPRKAGSAGPGTGSGGSVHIIAGPTGFVPAGQGYDVDLEVAVPAPAPKPEASGYKPVWG</sequence>
<accession>A0A812MBG1</accession>
<name>A0A812MBG1_9DINO</name>
<protein>
    <submittedName>
        <fullName evidence="2">AMY1.4 protein</fullName>
    </submittedName>
</protein>
<comment type="caution">
    <text evidence="2">The sequence shown here is derived from an EMBL/GenBank/DDBJ whole genome shotgun (WGS) entry which is preliminary data.</text>
</comment>
<organism evidence="2 3">
    <name type="scientific">Symbiodinium natans</name>
    <dbReference type="NCBI Taxonomy" id="878477"/>
    <lineage>
        <taxon>Eukaryota</taxon>
        <taxon>Sar</taxon>
        <taxon>Alveolata</taxon>
        <taxon>Dinophyceae</taxon>
        <taxon>Suessiales</taxon>
        <taxon>Symbiodiniaceae</taxon>
        <taxon>Symbiodinium</taxon>
    </lineage>
</organism>
<gene>
    <name evidence="2" type="primary">AMY1.4</name>
    <name evidence="2" type="ORF">SNAT2548_LOCUS12995</name>
</gene>
<dbReference type="EMBL" id="CAJNDS010001324">
    <property type="protein sequence ID" value="CAE7255387.1"/>
    <property type="molecule type" value="Genomic_DNA"/>
</dbReference>
<proteinExistence type="predicted"/>
<dbReference type="AlphaFoldDB" id="A0A812MBG1"/>
<dbReference type="Proteomes" id="UP000604046">
    <property type="component" value="Unassembled WGS sequence"/>
</dbReference>
<evidence type="ECO:0000313" key="3">
    <source>
        <dbReference type="Proteomes" id="UP000604046"/>
    </source>
</evidence>
<evidence type="ECO:0000256" key="1">
    <source>
        <dbReference type="SAM" id="MobiDB-lite"/>
    </source>
</evidence>
<feature type="compositionally biased region" description="Polar residues" evidence="1">
    <location>
        <begin position="39"/>
        <end position="49"/>
    </location>
</feature>
<evidence type="ECO:0000313" key="2">
    <source>
        <dbReference type="EMBL" id="CAE7255387.1"/>
    </source>
</evidence>